<name>A0A0K2TW54_LEPSM</name>
<protein>
    <submittedName>
        <fullName evidence="1">Uncharacterized protein</fullName>
    </submittedName>
</protein>
<accession>A0A0K2TW54</accession>
<reference evidence="1" key="1">
    <citation type="submission" date="2014-05" db="EMBL/GenBank/DDBJ databases">
        <authorList>
            <person name="Chronopoulou M."/>
        </authorList>
    </citation>
    <scope>NUCLEOTIDE SEQUENCE</scope>
    <source>
        <tissue evidence="1">Whole organism</tissue>
    </source>
</reference>
<dbReference type="AlphaFoldDB" id="A0A0K2TW54"/>
<dbReference type="EMBL" id="HACA01012927">
    <property type="protein sequence ID" value="CDW30288.1"/>
    <property type="molecule type" value="Transcribed_RNA"/>
</dbReference>
<sequence>MECLFFGVIGEGGLDFKSSVSTYELFGAINRVEWRILTFGVEQ</sequence>
<organism evidence="1">
    <name type="scientific">Lepeophtheirus salmonis</name>
    <name type="common">Salmon louse</name>
    <name type="synonym">Caligus salmonis</name>
    <dbReference type="NCBI Taxonomy" id="72036"/>
    <lineage>
        <taxon>Eukaryota</taxon>
        <taxon>Metazoa</taxon>
        <taxon>Ecdysozoa</taxon>
        <taxon>Arthropoda</taxon>
        <taxon>Crustacea</taxon>
        <taxon>Multicrustacea</taxon>
        <taxon>Hexanauplia</taxon>
        <taxon>Copepoda</taxon>
        <taxon>Siphonostomatoida</taxon>
        <taxon>Caligidae</taxon>
        <taxon>Lepeophtheirus</taxon>
    </lineage>
</organism>
<proteinExistence type="predicted"/>
<evidence type="ECO:0000313" key="1">
    <source>
        <dbReference type="EMBL" id="CDW30288.1"/>
    </source>
</evidence>